<dbReference type="AlphaFoldDB" id="A0A9D1IL57"/>
<dbReference type="InterPro" id="IPR019405">
    <property type="entry name" value="Lactonase_7-beta_prop"/>
</dbReference>
<dbReference type="EMBL" id="DVMS01000088">
    <property type="protein sequence ID" value="HIU38626.1"/>
    <property type="molecule type" value="Genomic_DNA"/>
</dbReference>
<organism evidence="3 4">
    <name type="scientific">Candidatus Limisoma intestinavium</name>
    <dbReference type="NCBI Taxonomy" id="2840856"/>
    <lineage>
        <taxon>Bacteria</taxon>
        <taxon>Pseudomonadati</taxon>
        <taxon>Bacteroidota</taxon>
        <taxon>Bacteroidia</taxon>
        <taxon>Bacteroidales</taxon>
        <taxon>Candidatus Limisoma</taxon>
    </lineage>
</organism>
<dbReference type="InterPro" id="IPR050282">
    <property type="entry name" value="Cycloisomerase_2"/>
</dbReference>
<dbReference type="GO" id="GO:0017057">
    <property type="term" value="F:6-phosphogluconolactonase activity"/>
    <property type="evidence" value="ECO:0007669"/>
    <property type="project" value="TreeGrafter"/>
</dbReference>
<comment type="similarity">
    <text evidence="1">Belongs to the cycloisomerase 2 family.</text>
</comment>
<evidence type="ECO:0000256" key="2">
    <source>
        <dbReference type="ARBA" id="ARBA00022526"/>
    </source>
</evidence>
<gene>
    <name evidence="3" type="ORF">IAD18_03040</name>
</gene>
<dbReference type="InterPro" id="IPR015943">
    <property type="entry name" value="WD40/YVTN_repeat-like_dom_sf"/>
</dbReference>
<dbReference type="PANTHER" id="PTHR30344">
    <property type="entry name" value="6-PHOSPHOGLUCONOLACTONASE-RELATED"/>
    <property type="match status" value="1"/>
</dbReference>
<comment type="caution">
    <text evidence="3">The sequence shown here is derived from an EMBL/GenBank/DDBJ whole genome shotgun (WGS) entry which is preliminary data.</text>
</comment>
<evidence type="ECO:0000256" key="1">
    <source>
        <dbReference type="ARBA" id="ARBA00005564"/>
    </source>
</evidence>
<dbReference type="Gene3D" id="2.130.10.10">
    <property type="entry name" value="YVTN repeat-like/Quinoprotein amine dehydrogenase"/>
    <property type="match status" value="1"/>
</dbReference>
<evidence type="ECO:0000313" key="3">
    <source>
        <dbReference type="EMBL" id="HIU38626.1"/>
    </source>
</evidence>
<protein>
    <submittedName>
        <fullName evidence="3">Lactonase family protein</fullName>
    </submittedName>
</protein>
<name>A0A9D1IL57_9BACT</name>
<keyword evidence="2" id="KW-0119">Carbohydrate metabolism</keyword>
<dbReference type="SUPFAM" id="SSF51004">
    <property type="entry name" value="C-terminal (heme d1) domain of cytochrome cd1-nitrite reductase"/>
    <property type="match status" value="1"/>
</dbReference>
<dbReference type="Pfam" id="PF10282">
    <property type="entry name" value="Lactonase"/>
    <property type="match status" value="1"/>
</dbReference>
<reference evidence="3" key="1">
    <citation type="submission" date="2020-10" db="EMBL/GenBank/DDBJ databases">
        <authorList>
            <person name="Gilroy R."/>
        </authorList>
    </citation>
    <scope>NUCLEOTIDE SEQUENCE</scope>
    <source>
        <strain evidence="3">17073</strain>
    </source>
</reference>
<sequence>MSLLALGELATLATAEMIAAACNAWIPIAVGTYTSSGSEGIYLCRFNQESGEAELKATAATDNPSFLAASPDGRIIYAVDESGLDTDGVKAFALTGESALSCMRSVPAAGKAPCYMLAGEHFVATANYTDGSISVFSLDNQGFLEKRIQKLDFALTGPAPDTVRQQSAHLHCLQMSPDKRYMYACDLGNDCIYVFDVAEGGTPLRQIGRVDVAAGSGPRHIVISADGRFAYVVTELSGEVLVFACEGSTLVPLQAIECDKAHARASSAIRLSPDGRFLYVGNRKKNDGIAIFAVDEKSGLLADAGYCPTRLHPRDFAISPNGKFLLCACRDSNVVQVFSVDRQTGMLSDTCQDIVIPMPSCILFLDGNVEE</sequence>
<accession>A0A9D1IL57</accession>
<evidence type="ECO:0000313" key="4">
    <source>
        <dbReference type="Proteomes" id="UP000824076"/>
    </source>
</evidence>
<dbReference type="Proteomes" id="UP000824076">
    <property type="component" value="Unassembled WGS sequence"/>
</dbReference>
<dbReference type="GO" id="GO:0006006">
    <property type="term" value="P:glucose metabolic process"/>
    <property type="evidence" value="ECO:0007669"/>
    <property type="project" value="UniProtKB-KW"/>
</dbReference>
<keyword evidence="2" id="KW-0313">Glucose metabolism</keyword>
<proteinExistence type="inferred from homology"/>
<reference evidence="3" key="2">
    <citation type="journal article" date="2021" name="PeerJ">
        <title>Extensive microbial diversity within the chicken gut microbiome revealed by metagenomics and culture.</title>
        <authorList>
            <person name="Gilroy R."/>
            <person name="Ravi A."/>
            <person name="Getino M."/>
            <person name="Pursley I."/>
            <person name="Horton D.L."/>
            <person name="Alikhan N.F."/>
            <person name="Baker D."/>
            <person name="Gharbi K."/>
            <person name="Hall N."/>
            <person name="Watson M."/>
            <person name="Adriaenssens E.M."/>
            <person name="Foster-Nyarko E."/>
            <person name="Jarju S."/>
            <person name="Secka A."/>
            <person name="Antonio M."/>
            <person name="Oren A."/>
            <person name="Chaudhuri R.R."/>
            <person name="La Ragione R."/>
            <person name="Hildebrand F."/>
            <person name="Pallen M.J."/>
        </authorList>
    </citation>
    <scope>NUCLEOTIDE SEQUENCE</scope>
    <source>
        <strain evidence="3">17073</strain>
    </source>
</reference>
<dbReference type="InterPro" id="IPR011048">
    <property type="entry name" value="Haem_d1_sf"/>
</dbReference>
<dbReference type="PANTHER" id="PTHR30344:SF1">
    <property type="entry name" value="6-PHOSPHOGLUCONOLACTONASE"/>
    <property type="match status" value="1"/>
</dbReference>
<dbReference type="GO" id="GO:0005829">
    <property type="term" value="C:cytosol"/>
    <property type="evidence" value="ECO:0007669"/>
    <property type="project" value="TreeGrafter"/>
</dbReference>